<evidence type="ECO:0000256" key="10">
    <source>
        <dbReference type="RuleBase" id="RU351113"/>
    </source>
</evidence>
<dbReference type="PANTHER" id="PTHR21137">
    <property type="entry name" value="ODORANT RECEPTOR"/>
    <property type="match status" value="1"/>
</dbReference>
<feature type="transmembrane region" description="Helical" evidence="10">
    <location>
        <begin position="152"/>
        <end position="171"/>
    </location>
</feature>
<keyword evidence="4 10" id="KW-0812">Transmembrane</keyword>
<keyword evidence="2" id="KW-1003">Cell membrane</keyword>
<evidence type="ECO:0000256" key="8">
    <source>
        <dbReference type="ARBA" id="ARBA00023170"/>
    </source>
</evidence>
<keyword evidence="5 10" id="KW-0552">Olfaction</keyword>
<keyword evidence="6 10" id="KW-1133">Transmembrane helix</keyword>
<evidence type="ECO:0000256" key="5">
    <source>
        <dbReference type="ARBA" id="ARBA00022725"/>
    </source>
</evidence>
<comment type="subcellular location">
    <subcellularLocation>
        <location evidence="1 10">Cell membrane</location>
        <topology evidence="1 10">Multi-pass membrane protein</topology>
    </subcellularLocation>
</comment>
<dbReference type="PANTHER" id="PTHR21137:SF35">
    <property type="entry name" value="ODORANT RECEPTOR 19A-RELATED"/>
    <property type="match status" value="1"/>
</dbReference>
<evidence type="ECO:0000256" key="1">
    <source>
        <dbReference type="ARBA" id="ARBA00004651"/>
    </source>
</evidence>
<evidence type="ECO:0000256" key="7">
    <source>
        <dbReference type="ARBA" id="ARBA00023136"/>
    </source>
</evidence>
<dbReference type="GO" id="GO:0005886">
    <property type="term" value="C:plasma membrane"/>
    <property type="evidence" value="ECO:0007669"/>
    <property type="project" value="UniProtKB-SubCell"/>
</dbReference>
<comment type="similarity">
    <text evidence="10">Belongs to the insect chemoreceptor superfamily. Heteromeric odorant receptor channel (TC 1.A.69) family.</text>
</comment>
<dbReference type="AlphaFoldDB" id="A0A8J6H3N7"/>
<evidence type="ECO:0000256" key="2">
    <source>
        <dbReference type="ARBA" id="ARBA00022475"/>
    </source>
</evidence>
<feature type="transmembrane region" description="Helical" evidence="10">
    <location>
        <begin position="183"/>
        <end position="205"/>
    </location>
</feature>
<protein>
    <recommendedName>
        <fullName evidence="10">Odorant receptor</fullName>
    </recommendedName>
</protein>
<keyword evidence="9 10" id="KW-0807">Transducer</keyword>
<keyword evidence="7 10" id="KW-0472">Membrane</keyword>
<sequence length="435" mass="50589">MEMRSADKTVSRRLSNLANKNFNPDEDEEIQLEIRDKYEHLVPESDRTLACEIALGQFVVSSLTLSLALFQMTVVEPLSIECFSIMNYVCGAIVETFQYCWFGQVVEARTINILTTMEMKKFNWKSAISVNTWFLKLIGLWPGPDLYKLNKYTFYMIFVILLINSHIFFQAANAINAYKNLKALITIMFTIFTKLLTSAKMLMFVRKSETLQQFMLQMESEEFQPKNDQQVMMVQRLLKSWKKVYFVFWFMALCIVSLRTFFPLLDGTVKDYRLPLRAWYPYDYKTSPLYEITYLHQVICDWISATATVNTDTFIAALMMCIGTQCDILSDNLRHLTNCEDDGEFNKKLVDCIEHHKKIVRFAIDCNSFFNKIVLGQFVASSLTLALTMFEVTVVEPLSIECFALMSYVSGACVETFQYCWFGQEVQARVSQQYF</sequence>
<gene>
    <name evidence="11" type="ORF">GEV33_011581</name>
</gene>
<dbReference type="GO" id="GO:0005549">
    <property type="term" value="F:odorant binding"/>
    <property type="evidence" value="ECO:0007669"/>
    <property type="project" value="InterPro"/>
</dbReference>
<dbReference type="Pfam" id="PF02949">
    <property type="entry name" value="7tm_6"/>
    <property type="match status" value="2"/>
</dbReference>
<comment type="caution">
    <text evidence="10">Lacks conserved residue(s) required for the propagation of feature annotation.</text>
</comment>
<organism evidence="11 12">
    <name type="scientific">Tenebrio molitor</name>
    <name type="common">Yellow mealworm beetle</name>
    <dbReference type="NCBI Taxonomy" id="7067"/>
    <lineage>
        <taxon>Eukaryota</taxon>
        <taxon>Metazoa</taxon>
        <taxon>Ecdysozoa</taxon>
        <taxon>Arthropoda</taxon>
        <taxon>Hexapoda</taxon>
        <taxon>Insecta</taxon>
        <taxon>Pterygota</taxon>
        <taxon>Neoptera</taxon>
        <taxon>Endopterygota</taxon>
        <taxon>Coleoptera</taxon>
        <taxon>Polyphaga</taxon>
        <taxon>Cucujiformia</taxon>
        <taxon>Tenebrionidae</taxon>
        <taxon>Tenebrio</taxon>
    </lineage>
</organism>
<evidence type="ECO:0000256" key="4">
    <source>
        <dbReference type="ARBA" id="ARBA00022692"/>
    </source>
</evidence>
<keyword evidence="3 10" id="KW-0716">Sensory transduction</keyword>
<evidence type="ECO:0000313" key="12">
    <source>
        <dbReference type="Proteomes" id="UP000719412"/>
    </source>
</evidence>
<comment type="caution">
    <text evidence="11">The sequence shown here is derived from an EMBL/GenBank/DDBJ whole genome shotgun (WGS) entry which is preliminary data.</text>
</comment>
<dbReference type="GO" id="GO:0007165">
    <property type="term" value="P:signal transduction"/>
    <property type="evidence" value="ECO:0007669"/>
    <property type="project" value="UniProtKB-KW"/>
</dbReference>
<evidence type="ECO:0000256" key="9">
    <source>
        <dbReference type="ARBA" id="ARBA00023224"/>
    </source>
</evidence>
<evidence type="ECO:0000256" key="6">
    <source>
        <dbReference type="ARBA" id="ARBA00022989"/>
    </source>
</evidence>
<reference evidence="11" key="1">
    <citation type="journal article" date="2020" name="J Insects Food Feed">
        <title>The yellow mealworm (Tenebrio molitor) genome: a resource for the emerging insects as food and feed industry.</title>
        <authorList>
            <person name="Eriksson T."/>
            <person name="Andere A."/>
            <person name="Kelstrup H."/>
            <person name="Emery V."/>
            <person name="Picard C."/>
        </authorList>
    </citation>
    <scope>NUCLEOTIDE SEQUENCE</scope>
    <source>
        <strain evidence="11">Stoneville</strain>
        <tissue evidence="11">Whole head</tissue>
    </source>
</reference>
<dbReference type="Proteomes" id="UP000719412">
    <property type="component" value="Unassembled WGS sequence"/>
</dbReference>
<keyword evidence="8 10" id="KW-0675">Receptor</keyword>
<reference evidence="11" key="2">
    <citation type="submission" date="2021-08" db="EMBL/GenBank/DDBJ databases">
        <authorList>
            <person name="Eriksson T."/>
        </authorList>
    </citation>
    <scope>NUCLEOTIDE SEQUENCE</scope>
    <source>
        <strain evidence="11">Stoneville</strain>
        <tissue evidence="11">Whole head</tissue>
    </source>
</reference>
<proteinExistence type="inferred from homology"/>
<evidence type="ECO:0000256" key="3">
    <source>
        <dbReference type="ARBA" id="ARBA00022606"/>
    </source>
</evidence>
<accession>A0A8J6H3N7</accession>
<feature type="transmembrane region" description="Helical" evidence="10">
    <location>
        <begin position="244"/>
        <end position="265"/>
    </location>
</feature>
<keyword evidence="12" id="KW-1185">Reference proteome</keyword>
<name>A0A8J6H3N7_TENMO</name>
<evidence type="ECO:0000313" key="11">
    <source>
        <dbReference type="EMBL" id="KAH0811210.1"/>
    </source>
</evidence>
<dbReference type="EMBL" id="JABDTM020026968">
    <property type="protein sequence ID" value="KAH0811210.1"/>
    <property type="molecule type" value="Genomic_DNA"/>
</dbReference>
<dbReference type="InterPro" id="IPR004117">
    <property type="entry name" value="7tm6_olfct_rcpt"/>
</dbReference>
<dbReference type="GO" id="GO:0004984">
    <property type="term" value="F:olfactory receptor activity"/>
    <property type="evidence" value="ECO:0007669"/>
    <property type="project" value="InterPro"/>
</dbReference>